<gene>
    <name evidence="1" type="ORF">BCF44_10393</name>
</gene>
<protein>
    <submittedName>
        <fullName evidence="1">Uncharacterized protein</fullName>
    </submittedName>
</protein>
<organism evidence="1 2">
    <name type="scientific">Kutzneria buriramensis</name>
    <dbReference type="NCBI Taxonomy" id="1045776"/>
    <lineage>
        <taxon>Bacteria</taxon>
        <taxon>Bacillati</taxon>
        <taxon>Actinomycetota</taxon>
        <taxon>Actinomycetes</taxon>
        <taxon>Pseudonocardiales</taxon>
        <taxon>Pseudonocardiaceae</taxon>
        <taxon>Kutzneria</taxon>
    </lineage>
</organism>
<accession>A0A3E0HYU7</accession>
<comment type="caution">
    <text evidence="1">The sequence shown here is derived from an EMBL/GenBank/DDBJ whole genome shotgun (WGS) entry which is preliminary data.</text>
</comment>
<dbReference type="RefSeq" id="WP_116173707.1">
    <property type="nucleotide sequence ID" value="NZ_CP144375.1"/>
</dbReference>
<reference evidence="1 2" key="1">
    <citation type="submission" date="2018-08" db="EMBL/GenBank/DDBJ databases">
        <title>Genomic Encyclopedia of Archaeal and Bacterial Type Strains, Phase II (KMG-II): from individual species to whole genera.</title>
        <authorList>
            <person name="Goeker M."/>
        </authorList>
    </citation>
    <scope>NUCLEOTIDE SEQUENCE [LARGE SCALE GENOMIC DNA]</scope>
    <source>
        <strain evidence="1 2">DSM 45791</strain>
    </source>
</reference>
<dbReference type="OrthoDB" id="2041998at2"/>
<name>A0A3E0HYU7_9PSEU</name>
<evidence type="ECO:0000313" key="2">
    <source>
        <dbReference type="Proteomes" id="UP000256269"/>
    </source>
</evidence>
<evidence type="ECO:0000313" key="1">
    <source>
        <dbReference type="EMBL" id="REH51644.1"/>
    </source>
</evidence>
<dbReference type="Proteomes" id="UP000256269">
    <property type="component" value="Unassembled WGS sequence"/>
</dbReference>
<keyword evidence="2" id="KW-1185">Reference proteome</keyword>
<dbReference type="EMBL" id="QUNO01000003">
    <property type="protein sequence ID" value="REH51644.1"/>
    <property type="molecule type" value="Genomic_DNA"/>
</dbReference>
<dbReference type="AlphaFoldDB" id="A0A3E0HYU7"/>
<proteinExistence type="predicted"/>
<sequence>MGLFTSPCPVDAREQKWIEESLTLFRTVFGEPRPVVESLAGDVFAAVCRHMEVDPATITVELYGDTGEQDLSRAAGLTYRSRGAAGHYRREGGRPVVAVDQTLAPTPLIATVAHELGHVRLDALNVIRDRADHEPLTDLLTVHFGLGIFAANAAFDFSQDSRRWSTRRLGYLTEPMYGYALACHAWLRGERRPAWARRLDTNPRVYLRRGLRHLARHAAPSGLPTVLEKGNFSQ</sequence>